<dbReference type="GeneID" id="89928267"/>
<dbReference type="EMBL" id="JAVRRT010000010">
    <property type="protein sequence ID" value="KAK5168359.1"/>
    <property type="molecule type" value="Genomic_DNA"/>
</dbReference>
<protein>
    <recommendedName>
        <fullName evidence="6">ASST-domain-containing protein</fullName>
    </recommendedName>
</protein>
<dbReference type="PANTHER" id="PTHR35340:SF8">
    <property type="entry name" value="ASST-DOMAIN-CONTAINING PROTEIN"/>
    <property type="match status" value="1"/>
</dbReference>
<keyword evidence="5" id="KW-1185">Reference proteome</keyword>
<keyword evidence="2" id="KW-0812">Transmembrane</keyword>
<evidence type="ECO:0000256" key="3">
    <source>
        <dbReference type="SAM" id="SignalP"/>
    </source>
</evidence>
<dbReference type="AlphaFoldDB" id="A0AAV9P667"/>
<dbReference type="InterPro" id="IPR053143">
    <property type="entry name" value="Arylsulfate_ST"/>
</dbReference>
<organism evidence="4 5">
    <name type="scientific">Saxophila tyrrhenica</name>
    <dbReference type="NCBI Taxonomy" id="1690608"/>
    <lineage>
        <taxon>Eukaryota</taxon>
        <taxon>Fungi</taxon>
        <taxon>Dikarya</taxon>
        <taxon>Ascomycota</taxon>
        <taxon>Pezizomycotina</taxon>
        <taxon>Dothideomycetes</taxon>
        <taxon>Dothideomycetidae</taxon>
        <taxon>Mycosphaerellales</taxon>
        <taxon>Extremaceae</taxon>
        <taxon>Saxophila</taxon>
    </lineage>
</organism>
<dbReference type="Proteomes" id="UP001337655">
    <property type="component" value="Unassembled WGS sequence"/>
</dbReference>
<comment type="caution">
    <text evidence="4">The sequence shown here is derived from an EMBL/GenBank/DDBJ whole genome shotgun (WGS) entry which is preliminary data.</text>
</comment>
<dbReference type="Pfam" id="PF14269">
    <property type="entry name" value="Arylsulfotran_2"/>
    <property type="match status" value="1"/>
</dbReference>
<keyword evidence="2" id="KW-0472">Membrane</keyword>
<feature type="signal peptide" evidence="3">
    <location>
        <begin position="1"/>
        <end position="26"/>
    </location>
</feature>
<keyword evidence="3" id="KW-0732">Signal</keyword>
<feature type="region of interest" description="Disordered" evidence="1">
    <location>
        <begin position="610"/>
        <end position="633"/>
    </location>
</feature>
<evidence type="ECO:0000313" key="4">
    <source>
        <dbReference type="EMBL" id="KAK5168359.1"/>
    </source>
</evidence>
<evidence type="ECO:0000256" key="2">
    <source>
        <dbReference type="SAM" id="Phobius"/>
    </source>
</evidence>
<sequence>MAWSTFSKSAPLLILLLLTSVGTAHSDTAYSLVESRELIGTAEDEADADFPGDKFHTFVSRPDIKAPKFRVNVFDRAALAPGYWFVAPYHELDQDTTAKHWVGPYIFDDSGELVWCGAATFDHYNTFDFRVEQYQGKDVLTLMYPNEDAGAILDNTYSELNRVEMKGVDMHEFNLVDDGVHSLMVTSTEHHSTIEQAAEIGIGPNKTCKSLWKGFRELDTATSEAVFEWDGRDHIGLDEVTFTPTNYEELCQRNWDIMHFNAVDKFPNGDYLVSSRHTDTLYKVNHTDSSIVWRLGGTNSSFSFASKSVKFSRQHHATVRGQNSTHTLVAIFDNAIGSAAVGEVATHSNSRGLLLSLEHETMTASIAAQYDHPQGALTNSRGSFQTLPNGNAFMGWTYHTQISEHTADGRLIMEASLKLPGHCYRSYKFPWVGQPARGPDVYAAVAAAGNETMQTVVYASWNGATEVSTWELYHSDPSGKTIELVASTPRQGFETVLVYDGYAKHVIASALDAHGAELGRSSVIEATTPEEGFDGFSAPVVAEAQWLEEQSHPTTEPEHEHEAVEVVGWSWAAYAAGAVSSLVAVAASWGAWRAIQKMVGRRKGEGEMGVYEPLNQMAEADGSRGLGRSREEL</sequence>
<evidence type="ECO:0000313" key="5">
    <source>
        <dbReference type="Proteomes" id="UP001337655"/>
    </source>
</evidence>
<dbReference type="PANTHER" id="PTHR35340">
    <property type="entry name" value="PQQ ENZYME REPEAT PROTEIN-RELATED"/>
    <property type="match status" value="1"/>
</dbReference>
<reference evidence="4 5" key="1">
    <citation type="submission" date="2023-08" db="EMBL/GenBank/DDBJ databases">
        <title>Black Yeasts Isolated from many extreme environments.</title>
        <authorList>
            <person name="Coleine C."/>
            <person name="Stajich J.E."/>
            <person name="Selbmann L."/>
        </authorList>
    </citation>
    <scope>NUCLEOTIDE SEQUENCE [LARGE SCALE GENOMIC DNA]</scope>
    <source>
        <strain evidence="4 5">CCFEE 5935</strain>
    </source>
</reference>
<gene>
    <name evidence="4" type="ORF">LTR77_006929</name>
</gene>
<proteinExistence type="predicted"/>
<dbReference type="InterPro" id="IPR039535">
    <property type="entry name" value="ASST-like"/>
</dbReference>
<name>A0AAV9P667_9PEZI</name>
<feature type="chain" id="PRO_5043743134" description="ASST-domain-containing protein" evidence="3">
    <location>
        <begin position="27"/>
        <end position="633"/>
    </location>
</feature>
<keyword evidence="2" id="KW-1133">Transmembrane helix</keyword>
<accession>A0AAV9P667</accession>
<dbReference type="RefSeq" id="XP_064657969.1">
    <property type="nucleotide sequence ID" value="XM_064804168.1"/>
</dbReference>
<evidence type="ECO:0000256" key="1">
    <source>
        <dbReference type="SAM" id="MobiDB-lite"/>
    </source>
</evidence>
<feature type="transmembrane region" description="Helical" evidence="2">
    <location>
        <begin position="571"/>
        <end position="592"/>
    </location>
</feature>
<evidence type="ECO:0008006" key="6">
    <source>
        <dbReference type="Google" id="ProtNLM"/>
    </source>
</evidence>